<dbReference type="EMBL" id="BAFN01000001">
    <property type="protein sequence ID" value="GAN33591.1"/>
    <property type="molecule type" value="Genomic_DNA"/>
</dbReference>
<accession>A0ABQ0JY21</accession>
<evidence type="ECO:0000313" key="1">
    <source>
        <dbReference type="EMBL" id="GAN33591.1"/>
    </source>
</evidence>
<gene>
    <name evidence="1" type="ORF">BROSI_A2117</name>
</gene>
<dbReference type="Proteomes" id="UP000032309">
    <property type="component" value="Unassembled WGS sequence"/>
</dbReference>
<sequence>MESGADRKTVVSKNLRNLSFVFADSLPQIVEYTP</sequence>
<comment type="caution">
    <text evidence="1">The sequence shown here is derived from an EMBL/GenBank/DDBJ whole genome shotgun (WGS) entry which is preliminary data.</text>
</comment>
<organism evidence="1 2">
    <name type="scientific">Candidatus Brocadia sinica JPN1</name>
    <dbReference type="NCBI Taxonomy" id="1197129"/>
    <lineage>
        <taxon>Bacteria</taxon>
        <taxon>Pseudomonadati</taxon>
        <taxon>Planctomycetota</taxon>
        <taxon>Candidatus Brocadiia</taxon>
        <taxon>Candidatus Brocadiales</taxon>
        <taxon>Candidatus Brocadiaceae</taxon>
        <taxon>Candidatus Brocadia</taxon>
    </lineage>
</organism>
<name>A0ABQ0JY21_9BACT</name>
<reference evidence="2" key="1">
    <citation type="journal article" date="2015" name="Genome Announc.">
        <title>Draft Genome Sequence of an Anaerobic Ammonium-Oxidizing Bacterium, "Candidatus Brocadia sinica".</title>
        <authorList>
            <person name="Oshiki M."/>
            <person name="Shinyako-Hata K."/>
            <person name="Satoh H."/>
            <person name="Okabe S."/>
        </authorList>
    </citation>
    <scope>NUCLEOTIDE SEQUENCE [LARGE SCALE GENOMIC DNA]</scope>
    <source>
        <strain evidence="2">JPN1</strain>
    </source>
</reference>
<protein>
    <submittedName>
        <fullName evidence="1">Uncharacterized protein</fullName>
    </submittedName>
</protein>
<evidence type="ECO:0000313" key="2">
    <source>
        <dbReference type="Proteomes" id="UP000032309"/>
    </source>
</evidence>
<keyword evidence="2" id="KW-1185">Reference proteome</keyword>
<proteinExistence type="predicted"/>